<proteinExistence type="predicted"/>
<comment type="caution">
    <text evidence="6">The sequence shown here is derived from an EMBL/GenBank/DDBJ whole genome shotgun (WGS) entry which is preliminary data.</text>
</comment>
<dbReference type="EMBL" id="NKYE01000019">
    <property type="protein sequence ID" value="OZM70645.1"/>
    <property type="molecule type" value="Genomic_DNA"/>
</dbReference>
<dbReference type="InParanoid" id="A0A263CZW2"/>
<dbReference type="SUPFAM" id="SSF46689">
    <property type="entry name" value="Homeodomain-like"/>
    <property type="match status" value="1"/>
</dbReference>
<dbReference type="PRINTS" id="PR00455">
    <property type="entry name" value="HTHTETR"/>
</dbReference>
<name>A0A263CZW2_9PSEU</name>
<sequence length="204" mass="21657">MTSYTERVKASLREELLDTAAGILPDVGYAGLRMADVAAGVGVSRQTVYNEFGSKSALVRAVAMRTAAEFHEGVQARLDAADDLVEGTRAATTYVIEHARADRLVAAALGTEAAEDLVPLITTRGEPILRRSIEQGTAHFASRLPEVDIATCRRLAETVTRLTMSHLVLPTGTAAEAAEAVCSVLAPLLDHCVHGSDLSTEDTK</sequence>
<gene>
    <name evidence="6" type="ORF">CFN78_24420</name>
</gene>
<evidence type="ECO:0000256" key="1">
    <source>
        <dbReference type="ARBA" id="ARBA00023015"/>
    </source>
</evidence>
<dbReference type="GO" id="GO:0003700">
    <property type="term" value="F:DNA-binding transcription factor activity"/>
    <property type="evidence" value="ECO:0007669"/>
    <property type="project" value="TreeGrafter"/>
</dbReference>
<dbReference type="Pfam" id="PF18556">
    <property type="entry name" value="TetR_C_35"/>
    <property type="match status" value="1"/>
</dbReference>
<evidence type="ECO:0000259" key="5">
    <source>
        <dbReference type="PROSITE" id="PS50977"/>
    </source>
</evidence>
<dbReference type="GO" id="GO:0000976">
    <property type="term" value="F:transcription cis-regulatory region binding"/>
    <property type="evidence" value="ECO:0007669"/>
    <property type="project" value="TreeGrafter"/>
</dbReference>
<dbReference type="InterPro" id="IPR050109">
    <property type="entry name" value="HTH-type_TetR-like_transc_reg"/>
</dbReference>
<evidence type="ECO:0000313" key="7">
    <source>
        <dbReference type="Proteomes" id="UP000242444"/>
    </source>
</evidence>
<evidence type="ECO:0000256" key="3">
    <source>
        <dbReference type="ARBA" id="ARBA00023163"/>
    </source>
</evidence>
<dbReference type="InterPro" id="IPR001647">
    <property type="entry name" value="HTH_TetR"/>
</dbReference>
<dbReference type="OrthoDB" id="4371863at2"/>
<feature type="domain" description="HTH tetR-type" evidence="5">
    <location>
        <begin position="10"/>
        <end position="70"/>
    </location>
</feature>
<keyword evidence="7" id="KW-1185">Reference proteome</keyword>
<protein>
    <submittedName>
        <fullName evidence="6">TetR family transcriptional regulator</fullName>
    </submittedName>
</protein>
<dbReference type="Proteomes" id="UP000242444">
    <property type="component" value="Unassembled WGS sequence"/>
</dbReference>
<organism evidence="6 7">
    <name type="scientific">Amycolatopsis antarctica</name>
    <dbReference type="NCBI Taxonomy" id="1854586"/>
    <lineage>
        <taxon>Bacteria</taxon>
        <taxon>Bacillati</taxon>
        <taxon>Actinomycetota</taxon>
        <taxon>Actinomycetes</taxon>
        <taxon>Pseudonocardiales</taxon>
        <taxon>Pseudonocardiaceae</taxon>
        <taxon>Amycolatopsis</taxon>
    </lineage>
</organism>
<dbReference type="PROSITE" id="PS50977">
    <property type="entry name" value="HTH_TETR_2"/>
    <property type="match status" value="1"/>
</dbReference>
<dbReference type="PANTHER" id="PTHR30055:SF234">
    <property type="entry name" value="HTH-TYPE TRANSCRIPTIONAL REGULATOR BETI"/>
    <property type="match status" value="1"/>
</dbReference>
<feature type="DNA-binding region" description="H-T-H motif" evidence="4">
    <location>
        <begin position="33"/>
        <end position="52"/>
    </location>
</feature>
<reference evidence="6 7" key="1">
    <citation type="submission" date="2017-07" db="EMBL/GenBank/DDBJ databases">
        <title>Amycolatopsis antarcticus sp. nov., isolated from the surface of an Antarcticus brown macroalga.</title>
        <authorList>
            <person name="Wang J."/>
            <person name="Leiva S."/>
            <person name="Huang J."/>
            <person name="Huang Y."/>
        </authorList>
    </citation>
    <scope>NUCLEOTIDE SEQUENCE [LARGE SCALE GENOMIC DNA]</scope>
    <source>
        <strain evidence="6 7">AU-G6</strain>
    </source>
</reference>
<evidence type="ECO:0000256" key="2">
    <source>
        <dbReference type="ARBA" id="ARBA00023125"/>
    </source>
</evidence>
<evidence type="ECO:0000256" key="4">
    <source>
        <dbReference type="PROSITE-ProRule" id="PRU00335"/>
    </source>
</evidence>
<keyword evidence="2 4" id="KW-0238">DNA-binding</keyword>
<keyword evidence="1" id="KW-0805">Transcription regulation</keyword>
<dbReference type="Pfam" id="PF00440">
    <property type="entry name" value="TetR_N"/>
    <property type="match status" value="1"/>
</dbReference>
<dbReference type="AlphaFoldDB" id="A0A263CZW2"/>
<dbReference type="InterPro" id="IPR040611">
    <property type="entry name" value="AlkX_C"/>
</dbReference>
<evidence type="ECO:0000313" key="6">
    <source>
        <dbReference type="EMBL" id="OZM70645.1"/>
    </source>
</evidence>
<keyword evidence="3" id="KW-0804">Transcription</keyword>
<dbReference type="Gene3D" id="1.10.357.10">
    <property type="entry name" value="Tetracycline Repressor, domain 2"/>
    <property type="match status" value="1"/>
</dbReference>
<dbReference type="PANTHER" id="PTHR30055">
    <property type="entry name" value="HTH-TYPE TRANSCRIPTIONAL REGULATOR RUTR"/>
    <property type="match status" value="1"/>
</dbReference>
<dbReference type="InterPro" id="IPR009057">
    <property type="entry name" value="Homeodomain-like_sf"/>
</dbReference>
<accession>A0A263CZW2</accession>